<sequence>MAQLMACSNGASTQIFPGSLSPLALSIFNMNYPQTRKSSGFSTGNKVAIAMDEAAFFQRRGGDWDQIVAYTSYDALGRCKRHRLVNVDEIYKYLKLVGCVSSGASGKSDAAAGSVADAASELHGSDIAACCYRRIIATGAPVEPRQLSPRSLLFPVHVRRWVWPQLLDAMVEPLELPDGVAKMDVAQRALQLVRSGPADAEDSNGEGGDDGAFAPNAGGYRIALAGGTATRLRSKKQTPLGPDAPARVPKIRTANRDIPIPADQELQSLAKRVLEYFREPHMEVPWKPAAHLTFKRFQTVFDAQAAKARDSDAAGAVGEAAWLGAAPWHLGMLTVALLVLEIAVEVDDAPAAAGGAAAAAGGAVDALLPQALAQRHVEVSHCARAHDPLRLFHRLFDDGRANPDRRGPRITLELPPAQDEEAVRAYHKRLMGLCGIGYTSLCKAIRKRSQRKAAEPRALAQRLAFPNIKYVIDHLHSRGHVDPRCLENCVAGAECNQALLEGVNASVCEQTFSRLGQHKFAIRWMDRLTSVMFLHEMAEVRNQRWLAKN</sequence>
<dbReference type="EMBL" id="CAUYUJ010016524">
    <property type="protein sequence ID" value="CAK0866307.1"/>
    <property type="molecule type" value="Genomic_DNA"/>
</dbReference>
<proteinExistence type="predicted"/>
<name>A0ABN9V374_9DINO</name>
<protein>
    <submittedName>
        <fullName evidence="1">Uncharacterized protein</fullName>
    </submittedName>
</protein>
<evidence type="ECO:0000313" key="1">
    <source>
        <dbReference type="EMBL" id="CAK0866307.1"/>
    </source>
</evidence>
<evidence type="ECO:0000313" key="2">
    <source>
        <dbReference type="Proteomes" id="UP001189429"/>
    </source>
</evidence>
<organism evidence="1 2">
    <name type="scientific">Prorocentrum cordatum</name>
    <dbReference type="NCBI Taxonomy" id="2364126"/>
    <lineage>
        <taxon>Eukaryota</taxon>
        <taxon>Sar</taxon>
        <taxon>Alveolata</taxon>
        <taxon>Dinophyceae</taxon>
        <taxon>Prorocentrales</taxon>
        <taxon>Prorocentraceae</taxon>
        <taxon>Prorocentrum</taxon>
    </lineage>
</organism>
<accession>A0ABN9V374</accession>
<gene>
    <name evidence="1" type="ORF">PCOR1329_LOCUS53521</name>
</gene>
<reference evidence="1" key="1">
    <citation type="submission" date="2023-10" db="EMBL/GenBank/DDBJ databases">
        <authorList>
            <person name="Chen Y."/>
            <person name="Shah S."/>
            <person name="Dougan E. K."/>
            <person name="Thang M."/>
            <person name="Chan C."/>
        </authorList>
    </citation>
    <scope>NUCLEOTIDE SEQUENCE [LARGE SCALE GENOMIC DNA]</scope>
</reference>
<comment type="caution">
    <text evidence="1">The sequence shown here is derived from an EMBL/GenBank/DDBJ whole genome shotgun (WGS) entry which is preliminary data.</text>
</comment>
<dbReference type="Proteomes" id="UP001189429">
    <property type="component" value="Unassembled WGS sequence"/>
</dbReference>
<keyword evidence="2" id="KW-1185">Reference proteome</keyword>